<dbReference type="Pfam" id="PF11926">
    <property type="entry name" value="DUF3444"/>
    <property type="match status" value="1"/>
</dbReference>
<gene>
    <name evidence="3" type="ORF">C4D60_Mb11t07720</name>
</gene>
<organism evidence="3 4">
    <name type="scientific">Musa balbisiana</name>
    <name type="common">Banana</name>
    <dbReference type="NCBI Taxonomy" id="52838"/>
    <lineage>
        <taxon>Eukaryota</taxon>
        <taxon>Viridiplantae</taxon>
        <taxon>Streptophyta</taxon>
        <taxon>Embryophyta</taxon>
        <taxon>Tracheophyta</taxon>
        <taxon>Spermatophyta</taxon>
        <taxon>Magnoliopsida</taxon>
        <taxon>Liliopsida</taxon>
        <taxon>Zingiberales</taxon>
        <taxon>Musaceae</taxon>
        <taxon>Musa</taxon>
    </lineage>
</organism>
<keyword evidence="4" id="KW-1185">Reference proteome</keyword>
<feature type="region of interest" description="Disordered" evidence="1">
    <location>
        <begin position="44"/>
        <end position="71"/>
    </location>
</feature>
<sequence length="587" mass="65994">MGTSRFQNGANLGSCKNFQWGPFSRTAGVASVIASSAATAQAYDKVRREHEETKAAARRDDTIHRKNSAPKRKSSACGLQQLCILHLSLQCQKHFGHVVIGARCSMSMHGNFKIPEWSNLGSCKNFQWGPFSRTAGVASVIASSAATAQAYDKVRREHEETKAAARRDDTIHRKNSAGPKRKSSACGILNAGPNVSLPTKRGRGIGDNSTEQLGASETNRMIGVLGDFKFRMGVRHDNLGREFSHMDIRTMLIEMSKLAIDKKIAEWKCHCEIDAKENAKKKQKLGETDKEEVNDVVHGDATNQDRSVESVTNTKQFTIEKNSSDVQSADSDNENNEPVSIDVPDPDFHDFDHDRSERSFGSDQIWATYDDEDGMPRYYALVQQVISLKPFKVRMSFLTSRSNSEFGPLNWVASGFAKTCGDFRIGRYEVNDTVNIFSHKVKWEKGPRGVIKIIPRKGETWALYRNWSPKWNEHTPDDIIYKYDMVEVLEDYSEEEGVSVIPLAKVSGFRTVFRRHMDPKESKRIPKEEMFRFSHQVPSYLLTGEEAENAPKSFFELDPAATPLELLQIICESKKEVALEAVEQAVN</sequence>
<dbReference type="STRING" id="52838.A0A4V4H5D0"/>
<dbReference type="AlphaFoldDB" id="A0A4V4H5D0"/>
<feature type="compositionally biased region" description="Basic and acidic residues" evidence="1">
    <location>
        <begin position="278"/>
        <end position="298"/>
    </location>
</feature>
<dbReference type="InterPro" id="IPR024593">
    <property type="entry name" value="DUF3444"/>
</dbReference>
<accession>A0A4V4H5D0</accession>
<feature type="domain" description="DUF3444" evidence="2">
    <location>
        <begin position="339"/>
        <end position="546"/>
    </location>
</feature>
<reference evidence="3 4" key="1">
    <citation type="journal article" date="2019" name="Nat. Plants">
        <title>Genome sequencing of Musa balbisiana reveals subgenome evolution and function divergence in polyploid bananas.</title>
        <authorList>
            <person name="Yao X."/>
        </authorList>
    </citation>
    <scope>NUCLEOTIDE SEQUENCE [LARGE SCALE GENOMIC DNA]</scope>
    <source>
        <strain evidence="4">cv. DH-PKW</strain>
        <tissue evidence="3">Leaves</tissue>
    </source>
</reference>
<evidence type="ECO:0000313" key="4">
    <source>
        <dbReference type="Proteomes" id="UP000317650"/>
    </source>
</evidence>
<dbReference type="PANTHER" id="PTHR45089:SF50">
    <property type="entry name" value="DNAJ HEAT SHOCK AMINO-TERMINAL DOMAIN PROTEIN-RELATED"/>
    <property type="match status" value="1"/>
</dbReference>
<proteinExistence type="predicted"/>
<evidence type="ECO:0000313" key="3">
    <source>
        <dbReference type="EMBL" id="THU55546.1"/>
    </source>
</evidence>
<feature type="compositionally biased region" description="Basic and acidic residues" evidence="1">
    <location>
        <begin position="44"/>
        <end position="64"/>
    </location>
</feature>
<dbReference type="EMBL" id="PYDT01000007">
    <property type="protein sequence ID" value="THU55546.1"/>
    <property type="molecule type" value="Genomic_DNA"/>
</dbReference>
<feature type="region of interest" description="Disordered" evidence="1">
    <location>
        <begin position="278"/>
        <end position="348"/>
    </location>
</feature>
<feature type="compositionally biased region" description="Polar residues" evidence="1">
    <location>
        <begin position="301"/>
        <end position="330"/>
    </location>
</feature>
<dbReference type="PANTHER" id="PTHR45089">
    <property type="entry name" value="DNAJ HEAT SHOCK AMINO-TERMINAL DOMAIN PROTEIN-RELATED"/>
    <property type="match status" value="1"/>
</dbReference>
<dbReference type="Proteomes" id="UP000317650">
    <property type="component" value="Chromosome 11"/>
</dbReference>
<evidence type="ECO:0000259" key="2">
    <source>
        <dbReference type="Pfam" id="PF11926"/>
    </source>
</evidence>
<protein>
    <recommendedName>
        <fullName evidence="2">DUF3444 domain-containing protein</fullName>
    </recommendedName>
</protein>
<name>A0A4V4H5D0_MUSBA</name>
<evidence type="ECO:0000256" key="1">
    <source>
        <dbReference type="SAM" id="MobiDB-lite"/>
    </source>
</evidence>
<comment type="caution">
    <text evidence="3">The sequence shown here is derived from an EMBL/GenBank/DDBJ whole genome shotgun (WGS) entry which is preliminary data.</text>
</comment>